<dbReference type="PROSITE" id="PS51462">
    <property type="entry name" value="NUDIX"/>
    <property type="match status" value="1"/>
</dbReference>
<comment type="similarity">
    <text evidence="2">Belongs to the Nudix hydrolase family.</text>
</comment>
<dbReference type="InterPro" id="IPR020084">
    <property type="entry name" value="NUDIX_hydrolase_CS"/>
</dbReference>
<evidence type="ECO:0000313" key="4">
    <source>
        <dbReference type="EMBL" id="KKR33563.1"/>
    </source>
</evidence>
<reference evidence="4 5" key="1">
    <citation type="journal article" date="2015" name="Nature">
        <title>rRNA introns, odd ribosomes, and small enigmatic genomes across a large radiation of phyla.</title>
        <authorList>
            <person name="Brown C.T."/>
            <person name="Hug L.A."/>
            <person name="Thomas B.C."/>
            <person name="Sharon I."/>
            <person name="Castelle C.J."/>
            <person name="Singh A."/>
            <person name="Wilkins M.J."/>
            <person name="Williams K.H."/>
            <person name="Banfield J.F."/>
        </authorList>
    </citation>
    <scope>NUCLEOTIDE SEQUENCE [LARGE SCALE GENOMIC DNA]</scope>
</reference>
<dbReference type="PANTHER" id="PTHR43736:SF1">
    <property type="entry name" value="DIHYDRONEOPTERIN TRIPHOSPHATE DIPHOSPHATASE"/>
    <property type="match status" value="1"/>
</dbReference>
<comment type="caution">
    <text evidence="4">The sequence shown here is derived from an EMBL/GenBank/DDBJ whole genome shotgun (WGS) entry which is preliminary data.</text>
</comment>
<dbReference type="AlphaFoldDB" id="A0A0G0Q076"/>
<evidence type="ECO:0000256" key="2">
    <source>
        <dbReference type="RuleBase" id="RU003476"/>
    </source>
</evidence>
<dbReference type="GO" id="GO:0016787">
    <property type="term" value="F:hydrolase activity"/>
    <property type="evidence" value="ECO:0007669"/>
    <property type="project" value="UniProtKB-KW"/>
</dbReference>
<proteinExistence type="inferred from homology"/>
<evidence type="ECO:0000256" key="1">
    <source>
        <dbReference type="ARBA" id="ARBA00022801"/>
    </source>
</evidence>
<dbReference type="SUPFAM" id="SSF55811">
    <property type="entry name" value="Nudix"/>
    <property type="match status" value="1"/>
</dbReference>
<dbReference type="EMBL" id="LBXO01000006">
    <property type="protein sequence ID" value="KKR33563.1"/>
    <property type="molecule type" value="Genomic_DNA"/>
</dbReference>
<gene>
    <name evidence="4" type="ORF">UT64_C0006G0011</name>
</gene>
<accession>A0A0G0Q076</accession>
<dbReference type="PROSITE" id="PS00893">
    <property type="entry name" value="NUDIX_BOX"/>
    <property type="match status" value="1"/>
</dbReference>
<dbReference type="InterPro" id="IPR015797">
    <property type="entry name" value="NUDIX_hydrolase-like_dom_sf"/>
</dbReference>
<dbReference type="PRINTS" id="PR00502">
    <property type="entry name" value="NUDIXFAMILY"/>
</dbReference>
<keyword evidence="1 2" id="KW-0378">Hydrolase</keyword>
<name>A0A0G0Q076_9BACT</name>
<dbReference type="Gene3D" id="3.90.79.10">
    <property type="entry name" value="Nucleoside Triphosphate Pyrophosphohydrolase"/>
    <property type="match status" value="1"/>
</dbReference>
<organism evidence="4 5">
    <name type="scientific">Candidatus Falkowbacteria bacterium GW2011_GWF2_39_8</name>
    <dbReference type="NCBI Taxonomy" id="1618642"/>
    <lineage>
        <taxon>Bacteria</taxon>
        <taxon>Candidatus Falkowiibacteriota</taxon>
    </lineage>
</organism>
<dbReference type="InterPro" id="IPR000086">
    <property type="entry name" value="NUDIX_hydrolase_dom"/>
</dbReference>
<dbReference type="PANTHER" id="PTHR43736">
    <property type="entry name" value="ADP-RIBOSE PYROPHOSPHATASE"/>
    <property type="match status" value="1"/>
</dbReference>
<evidence type="ECO:0000313" key="5">
    <source>
        <dbReference type="Proteomes" id="UP000034137"/>
    </source>
</evidence>
<evidence type="ECO:0000259" key="3">
    <source>
        <dbReference type="PROSITE" id="PS51462"/>
    </source>
</evidence>
<dbReference type="Proteomes" id="UP000034137">
    <property type="component" value="Unassembled WGS sequence"/>
</dbReference>
<dbReference type="InterPro" id="IPR020476">
    <property type="entry name" value="Nudix_hydrolase"/>
</dbReference>
<sequence>MREDDNKNMEKIQKIGVTAFILNNDKLLIIRRSANATFLPGYFEMPGGHVEFGESPEEALKREIQEEVNLKIESAFPYNIFSYVSSNGNKHTIDIQFIAKVAGEIKIKLSQEHEDFVWVAEEQLNEYEITAETKDAMLKGFKIIRNL</sequence>
<protein>
    <recommendedName>
        <fullName evidence="3">Nudix hydrolase domain-containing protein</fullName>
    </recommendedName>
</protein>
<dbReference type="Pfam" id="PF00293">
    <property type="entry name" value="NUDIX"/>
    <property type="match status" value="1"/>
</dbReference>
<feature type="domain" description="Nudix hydrolase" evidence="3">
    <location>
        <begin position="12"/>
        <end position="143"/>
    </location>
</feature>